<feature type="transmembrane region" description="Helical" evidence="1">
    <location>
        <begin position="38"/>
        <end position="64"/>
    </location>
</feature>
<dbReference type="SUPFAM" id="SSF49562">
    <property type="entry name" value="C2 domain (Calcium/lipid-binding domain, CaLB)"/>
    <property type="match status" value="1"/>
</dbReference>
<comment type="caution">
    <text evidence="2">The sequence shown here is derived from an EMBL/GenBank/DDBJ whole genome shotgun (WGS) entry which is preliminary data.</text>
</comment>
<keyword evidence="1" id="KW-0812">Transmembrane</keyword>
<evidence type="ECO:0000313" key="2">
    <source>
        <dbReference type="EMBL" id="DAD32106.1"/>
    </source>
</evidence>
<evidence type="ECO:0000313" key="3">
    <source>
        <dbReference type="Proteomes" id="UP000607653"/>
    </source>
</evidence>
<evidence type="ECO:0000256" key="1">
    <source>
        <dbReference type="SAM" id="Phobius"/>
    </source>
</evidence>
<dbReference type="EMBL" id="DUZY01000003">
    <property type="protein sequence ID" value="DAD32106.1"/>
    <property type="molecule type" value="Genomic_DNA"/>
</dbReference>
<accession>A0A822YMH8</accession>
<organism evidence="2 3">
    <name type="scientific">Nelumbo nucifera</name>
    <name type="common">Sacred lotus</name>
    <dbReference type="NCBI Taxonomy" id="4432"/>
    <lineage>
        <taxon>Eukaryota</taxon>
        <taxon>Viridiplantae</taxon>
        <taxon>Streptophyta</taxon>
        <taxon>Embryophyta</taxon>
        <taxon>Tracheophyta</taxon>
        <taxon>Spermatophyta</taxon>
        <taxon>Magnoliopsida</taxon>
        <taxon>Proteales</taxon>
        <taxon>Nelumbonaceae</taxon>
        <taxon>Nelumbo</taxon>
    </lineage>
</organism>
<dbReference type="AlphaFoldDB" id="A0A822YMH8"/>
<dbReference type="InterPro" id="IPR035892">
    <property type="entry name" value="C2_domain_sf"/>
</dbReference>
<reference evidence="2 3" key="1">
    <citation type="journal article" date="2020" name="Mol. Biol. Evol.">
        <title>Distinct Expression and Methylation Patterns for Genes with Different Fates following a Single Whole-Genome Duplication in Flowering Plants.</title>
        <authorList>
            <person name="Shi T."/>
            <person name="Rahmani R.S."/>
            <person name="Gugger P.F."/>
            <person name="Wang M."/>
            <person name="Li H."/>
            <person name="Zhang Y."/>
            <person name="Li Z."/>
            <person name="Wang Q."/>
            <person name="Van de Peer Y."/>
            <person name="Marchal K."/>
            <person name="Chen J."/>
        </authorList>
    </citation>
    <scope>NUCLEOTIDE SEQUENCE [LARGE SCALE GENOMIC DNA]</scope>
    <source>
        <tissue evidence="2">Leaf</tissue>
    </source>
</reference>
<name>A0A822YMH8_NELNU</name>
<protein>
    <submittedName>
        <fullName evidence="2">Uncharacterized protein</fullName>
    </submittedName>
</protein>
<gene>
    <name evidence="2" type="ORF">HUJ06_010957</name>
</gene>
<sequence length="67" mass="7582">MDNLLGLLRIRVKRGVNLAVRDVRSSDPYLVIKMGKQVCFLIVLIIVLVFSLLIFLSVCMSTWVCSL</sequence>
<keyword evidence="3" id="KW-1185">Reference proteome</keyword>
<keyword evidence="1" id="KW-1133">Transmembrane helix</keyword>
<proteinExistence type="predicted"/>
<dbReference type="Proteomes" id="UP000607653">
    <property type="component" value="Unassembled WGS sequence"/>
</dbReference>
<keyword evidence="1" id="KW-0472">Membrane</keyword>